<dbReference type="InterPro" id="IPR003615">
    <property type="entry name" value="HNH_nuc"/>
</dbReference>
<evidence type="ECO:0000256" key="2">
    <source>
        <dbReference type="SAM" id="MobiDB-lite"/>
    </source>
</evidence>
<feature type="region of interest" description="Disordered" evidence="2">
    <location>
        <begin position="261"/>
        <end position="284"/>
    </location>
</feature>
<feature type="compositionally biased region" description="Pro residues" evidence="2">
    <location>
        <begin position="29"/>
        <end position="43"/>
    </location>
</feature>
<feature type="region of interest" description="Disordered" evidence="2">
    <location>
        <begin position="1"/>
        <end position="43"/>
    </location>
</feature>
<evidence type="ECO:0000256" key="1">
    <source>
        <dbReference type="SAM" id="Coils"/>
    </source>
</evidence>
<dbReference type="Proteomes" id="UP000466785">
    <property type="component" value="Chromosome"/>
</dbReference>
<proteinExistence type="predicted"/>
<protein>
    <recommendedName>
        <fullName evidence="5">HNH nuclease domain-containing protein</fullName>
    </recommendedName>
</protein>
<name>A0A6N4V7H5_9MYCO</name>
<dbReference type="KEGG" id="mpof:MPOR_10690"/>
<keyword evidence="4" id="KW-1185">Reference proteome</keyword>
<accession>A0A6N4V7H5</accession>
<feature type="coiled-coil region" evidence="1">
    <location>
        <begin position="227"/>
        <end position="254"/>
    </location>
</feature>
<organism evidence="3 4">
    <name type="scientific">Mycolicibacterium poriferae</name>
    <dbReference type="NCBI Taxonomy" id="39694"/>
    <lineage>
        <taxon>Bacteria</taxon>
        <taxon>Bacillati</taxon>
        <taxon>Actinomycetota</taxon>
        <taxon>Actinomycetes</taxon>
        <taxon>Mycobacteriales</taxon>
        <taxon>Mycobacteriaceae</taxon>
        <taxon>Mycolicibacterium</taxon>
    </lineage>
</organism>
<feature type="compositionally biased region" description="Basic residues" evidence="2">
    <location>
        <begin position="202"/>
        <end position="221"/>
    </location>
</feature>
<sequence length="284" mass="31474">MPNGPHTHRPTPHPSPRRRPTLHRHRAGRPPPLRPLNPPPAAPAPRPAVILGLRGAVLPPALLAEVLTRGATTRIVVDPRALPLNPGYRPTTAQDEFVRCRDLTCRVPGCDRPAIGTDLDHSNPWPAGPTHPSNLNDKCRLHHLLKTFWENWTEQQQPDGTLHLSTPTGHTYTTRPLSALLFPTWTTTTDPPAGRQPTRPAPPRHHPGRASKMPRRQRTRAQNRAAYITAARQHNALQAELDRAAEQAAADKRRNIRRKTAAAIDAMKQSLDPPSDYGDDPPPF</sequence>
<evidence type="ECO:0008006" key="5">
    <source>
        <dbReference type="Google" id="ProtNLM"/>
    </source>
</evidence>
<gene>
    <name evidence="3" type="ORF">MPOR_10690</name>
</gene>
<dbReference type="CDD" id="cd00085">
    <property type="entry name" value="HNHc"/>
    <property type="match status" value="1"/>
</dbReference>
<dbReference type="EMBL" id="AP022570">
    <property type="protein sequence ID" value="BBX50043.1"/>
    <property type="molecule type" value="Genomic_DNA"/>
</dbReference>
<feature type="compositionally biased region" description="Basic residues" evidence="2">
    <location>
        <begin position="1"/>
        <end position="28"/>
    </location>
</feature>
<dbReference type="AlphaFoldDB" id="A0A6N4V7H5"/>
<keyword evidence="1" id="KW-0175">Coiled coil</keyword>
<evidence type="ECO:0000313" key="4">
    <source>
        <dbReference type="Proteomes" id="UP000466785"/>
    </source>
</evidence>
<feature type="region of interest" description="Disordered" evidence="2">
    <location>
        <begin position="186"/>
        <end position="222"/>
    </location>
</feature>
<evidence type="ECO:0000313" key="3">
    <source>
        <dbReference type="EMBL" id="BBX50043.1"/>
    </source>
</evidence>
<reference evidence="3 4" key="1">
    <citation type="journal article" date="2019" name="Emerg. Microbes Infect.">
        <title>Comprehensive subspecies identification of 175 nontuberculous mycobacteria species based on 7547 genomic profiles.</title>
        <authorList>
            <person name="Matsumoto Y."/>
            <person name="Kinjo T."/>
            <person name="Motooka D."/>
            <person name="Nabeya D."/>
            <person name="Jung N."/>
            <person name="Uechi K."/>
            <person name="Horii T."/>
            <person name="Iida T."/>
            <person name="Fujita J."/>
            <person name="Nakamura S."/>
        </authorList>
    </citation>
    <scope>NUCLEOTIDE SEQUENCE [LARGE SCALE GENOMIC DNA]</scope>
    <source>
        <strain evidence="3 4">JCM 12603</strain>
    </source>
</reference>